<feature type="non-terminal residue" evidence="3">
    <location>
        <position position="1"/>
    </location>
</feature>
<dbReference type="EC" id="6.3.2.13" evidence="3"/>
<evidence type="ECO:0000259" key="2">
    <source>
        <dbReference type="Pfam" id="PF02875"/>
    </source>
</evidence>
<protein>
    <submittedName>
        <fullName evidence="3">UDP-N-acetylmuramoylalanyl-D-glutamate--2,6-diaminopimelate ligase</fullName>
        <ecNumber evidence="3">6.3.2.13</ecNumber>
    </submittedName>
</protein>
<gene>
    <name evidence="3" type="ORF">MNBD_ALPHA04-1024</name>
</gene>
<name>A0A3B0R8R3_9ZZZZ</name>
<accession>A0A3B0R8R3</accession>
<dbReference type="InterPro" id="IPR036615">
    <property type="entry name" value="Mur_ligase_C_dom_sf"/>
</dbReference>
<reference evidence="3" key="1">
    <citation type="submission" date="2018-06" db="EMBL/GenBank/DDBJ databases">
        <authorList>
            <person name="Zhirakovskaya E."/>
        </authorList>
    </citation>
    <scope>NUCLEOTIDE SEQUENCE</scope>
</reference>
<dbReference type="AlphaFoldDB" id="A0A3B0R8R3"/>
<dbReference type="GO" id="GO:0008765">
    <property type="term" value="F:UDP-N-acetylmuramoylalanyl-D-glutamate-2,6-diaminopimelate ligase activity"/>
    <property type="evidence" value="ECO:0007669"/>
    <property type="project" value="UniProtKB-EC"/>
</dbReference>
<dbReference type="PANTHER" id="PTHR23135">
    <property type="entry name" value="MUR LIGASE FAMILY MEMBER"/>
    <property type="match status" value="1"/>
</dbReference>
<feature type="compositionally biased region" description="Basic and acidic residues" evidence="1">
    <location>
        <begin position="1"/>
        <end position="13"/>
    </location>
</feature>
<dbReference type="InterPro" id="IPR004101">
    <property type="entry name" value="Mur_ligase_C"/>
</dbReference>
<dbReference type="SUPFAM" id="SSF53244">
    <property type="entry name" value="MurD-like peptide ligases, peptide-binding domain"/>
    <property type="match status" value="1"/>
</dbReference>
<proteinExistence type="predicted"/>
<evidence type="ECO:0000256" key="1">
    <source>
        <dbReference type="SAM" id="MobiDB-lite"/>
    </source>
</evidence>
<dbReference type="PANTHER" id="PTHR23135:SF4">
    <property type="entry name" value="UDP-N-ACETYLMURAMOYL-L-ALANYL-D-GLUTAMATE--2,6-DIAMINOPIMELATE LIGASE MURE HOMOLOG, CHLOROPLASTIC"/>
    <property type="match status" value="1"/>
</dbReference>
<feature type="region of interest" description="Disordered" evidence="1">
    <location>
        <begin position="1"/>
        <end position="35"/>
    </location>
</feature>
<dbReference type="EMBL" id="UOEF01000047">
    <property type="protein sequence ID" value="VAV88481.1"/>
    <property type="molecule type" value="Genomic_DNA"/>
</dbReference>
<dbReference type="Pfam" id="PF02875">
    <property type="entry name" value="Mur_ligase_C"/>
    <property type="match status" value="1"/>
</dbReference>
<evidence type="ECO:0000313" key="3">
    <source>
        <dbReference type="EMBL" id="VAV88481.1"/>
    </source>
</evidence>
<organism evidence="3">
    <name type="scientific">hydrothermal vent metagenome</name>
    <dbReference type="NCBI Taxonomy" id="652676"/>
    <lineage>
        <taxon>unclassified sequences</taxon>
        <taxon>metagenomes</taxon>
        <taxon>ecological metagenomes</taxon>
    </lineage>
</organism>
<feature type="domain" description="Mur ligase C-terminal" evidence="2">
    <location>
        <begin position="2"/>
        <end position="79"/>
    </location>
</feature>
<sequence>AGGDRDKGKRPEMGKVASEMSDITIVTDDNPRGEDPAAIRKDIMAGIKDALDIGDRRKAIARAIKIAGAEDIILLAGKGHETGQIIGDRTIPFDDVEIARECAREQTSKQTSERAA</sequence>
<dbReference type="Gene3D" id="3.90.190.20">
    <property type="entry name" value="Mur ligase, C-terminal domain"/>
    <property type="match status" value="1"/>
</dbReference>
<keyword evidence="3" id="KW-0436">Ligase</keyword>